<dbReference type="GO" id="GO:0003677">
    <property type="term" value="F:DNA binding"/>
    <property type="evidence" value="ECO:0007669"/>
    <property type="project" value="UniProtKB-KW"/>
</dbReference>
<protein>
    <submittedName>
        <fullName evidence="6">Nodulation protein D (Transcriptional regulator, LysR family)</fullName>
    </submittedName>
</protein>
<evidence type="ECO:0000313" key="7">
    <source>
        <dbReference type="Proteomes" id="UP000037446"/>
    </source>
</evidence>
<dbReference type="Gene3D" id="3.40.190.10">
    <property type="entry name" value="Periplasmic binding protein-like II"/>
    <property type="match status" value="2"/>
</dbReference>
<gene>
    <name evidence="6" type="ORF">J121_323</name>
</gene>
<evidence type="ECO:0000313" key="6">
    <source>
        <dbReference type="EMBL" id="KNH02543.1"/>
    </source>
</evidence>
<comment type="caution">
    <text evidence="6">The sequence shown here is derived from an EMBL/GenBank/DDBJ whole genome shotgun (WGS) entry which is preliminary data.</text>
</comment>
<dbReference type="SUPFAM" id="SSF46785">
    <property type="entry name" value="Winged helix' DNA-binding domain"/>
    <property type="match status" value="1"/>
</dbReference>
<evidence type="ECO:0000256" key="4">
    <source>
        <dbReference type="ARBA" id="ARBA00023163"/>
    </source>
</evidence>
<dbReference type="InterPro" id="IPR036388">
    <property type="entry name" value="WH-like_DNA-bd_sf"/>
</dbReference>
<dbReference type="PANTHER" id="PTHR30118">
    <property type="entry name" value="HTH-TYPE TRANSCRIPTIONAL REGULATOR LEUO-RELATED"/>
    <property type="match status" value="1"/>
</dbReference>
<dbReference type="AlphaFoldDB" id="A0A0L1KF08"/>
<dbReference type="InterPro" id="IPR005119">
    <property type="entry name" value="LysR_subst-bd"/>
</dbReference>
<dbReference type="InterPro" id="IPR036390">
    <property type="entry name" value="WH_DNA-bd_sf"/>
</dbReference>
<dbReference type="PANTHER" id="PTHR30118:SF6">
    <property type="entry name" value="HTH-TYPE TRANSCRIPTIONAL REGULATOR LEUO"/>
    <property type="match status" value="1"/>
</dbReference>
<name>A0A0L1KF08_9SPHN</name>
<organism evidence="6 7">
    <name type="scientific">Qipengyuania citrea LAMA 915</name>
    <dbReference type="NCBI Taxonomy" id="1306953"/>
    <lineage>
        <taxon>Bacteria</taxon>
        <taxon>Pseudomonadati</taxon>
        <taxon>Pseudomonadota</taxon>
        <taxon>Alphaproteobacteria</taxon>
        <taxon>Sphingomonadales</taxon>
        <taxon>Erythrobacteraceae</taxon>
        <taxon>Qipengyuania</taxon>
    </lineage>
</organism>
<dbReference type="Pfam" id="PF03466">
    <property type="entry name" value="LysR_substrate"/>
    <property type="match status" value="1"/>
</dbReference>
<dbReference type="Pfam" id="PF00126">
    <property type="entry name" value="HTH_1"/>
    <property type="match status" value="1"/>
</dbReference>
<dbReference type="STRING" id="1306953.J121_323"/>
<feature type="domain" description="HTH lysR-type" evidence="5">
    <location>
        <begin position="7"/>
        <end position="64"/>
    </location>
</feature>
<dbReference type="InterPro" id="IPR050389">
    <property type="entry name" value="LysR-type_TF"/>
</dbReference>
<sequence>MMRLDNFDLNLLVAFEVLLEERSVTRAAKRLNVTQSAMSAALKRLRESFQDELLILHGKKMIPTQHALTLAPEVSTTLMRLKTLIATGTGFDPATSKRRFQINASDYITTVLLVPLIEHLQIEAPEIRLNLSLPSAQSARRLEAGEIDLLMTPNEFLETDHPRELLFEERHVVVGARDNPFLQGPLSIEQFNECGHVVVRISNQDTYIEAILRKLAPDRRIDVAAQSFIQVPWLLRGTNRLAVMHERLARVTQPVFDLAIVDLPYDLSPMREMMQHHVSRTRDAGLTWLRQKILQFAKDS</sequence>
<dbReference type="GO" id="GO:0003700">
    <property type="term" value="F:DNA-binding transcription factor activity"/>
    <property type="evidence" value="ECO:0007669"/>
    <property type="project" value="InterPro"/>
</dbReference>
<reference evidence="7" key="1">
    <citation type="submission" date="2015-02" db="EMBL/GenBank/DDBJ databases">
        <authorList>
            <person name="Lima A.O."/>
            <person name="Cabral A."/>
            <person name="Porto L.M."/>
            <person name="Silva M.A."/>
        </authorList>
    </citation>
    <scope>NUCLEOTIDE SEQUENCE [LARGE SCALE GENOMIC DNA]</scope>
    <source>
        <strain evidence="7">LAMA 915</strain>
    </source>
</reference>
<dbReference type="PATRIC" id="fig|1306953.7.peg.327"/>
<evidence type="ECO:0000259" key="5">
    <source>
        <dbReference type="PROSITE" id="PS50931"/>
    </source>
</evidence>
<dbReference type="SUPFAM" id="SSF53850">
    <property type="entry name" value="Periplasmic binding protein-like II"/>
    <property type="match status" value="1"/>
</dbReference>
<dbReference type="RefSeq" id="WP_228135231.1">
    <property type="nucleotide sequence ID" value="NZ_JYNE01000022.1"/>
</dbReference>
<evidence type="ECO:0000256" key="2">
    <source>
        <dbReference type="ARBA" id="ARBA00023015"/>
    </source>
</evidence>
<keyword evidence="2" id="KW-0805">Transcription regulation</keyword>
<dbReference type="GeneID" id="93685191"/>
<keyword evidence="4" id="KW-0804">Transcription</keyword>
<evidence type="ECO:0000256" key="1">
    <source>
        <dbReference type="ARBA" id="ARBA00009437"/>
    </source>
</evidence>
<dbReference type="Gene3D" id="1.10.10.10">
    <property type="entry name" value="Winged helix-like DNA-binding domain superfamily/Winged helix DNA-binding domain"/>
    <property type="match status" value="1"/>
</dbReference>
<evidence type="ECO:0000256" key="3">
    <source>
        <dbReference type="ARBA" id="ARBA00023125"/>
    </source>
</evidence>
<keyword evidence="3" id="KW-0238">DNA-binding</keyword>
<dbReference type="EMBL" id="JYNE01000022">
    <property type="protein sequence ID" value="KNH02543.1"/>
    <property type="molecule type" value="Genomic_DNA"/>
</dbReference>
<accession>A0A0L1KF08</accession>
<comment type="similarity">
    <text evidence="1">Belongs to the LysR transcriptional regulatory family.</text>
</comment>
<proteinExistence type="inferred from homology"/>
<dbReference type="PROSITE" id="PS50931">
    <property type="entry name" value="HTH_LYSR"/>
    <property type="match status" value="1"/>
</dbReference>
<dbReference type="Proteomes" id="UP000037446">
    <property type="component" value="Unassembled WGS sequence"/>
</dbReference>
<dbReference type="InterPro" id="IPR000847">
    <property type="entry name" value="LysR_HTH_N"/>
</dbReference>